<proteinExistence type="predicted"/>
<keyword evidence="1" id="KW-1133">Transmembrane helix</keyword>
<name>A0A371F9A8_MUCPR</name>
<gene>
    <name evidence="2" type="ORF">CR513_45477</name>
</gene>
<evidence type="ECO:0000313" key="2">
    <source>
        <dbReference type="EMBL" id="RDX74733.1"/>
    </source>
</evidence>
<evidence type="ECO:0000256" key="1">
    <source>
        <dbReference type="SAM" id="Phobius"/>
    </source>
</evidence>
<dbReference type="AlphaFoldDB" id="A0A371F9A8"/>
<accession>A0A371F9A8</accession>
<comment type="caution">
    <text evidence="2">The sequence shown here is derived from an EMBL/GenBank/DDBJ whole genome shotgun (WGS) entry which is preliminary data.</text>
</comment>
<dbReference type="OrthoDB" id="1428015at2759"/>
<keyword evidence="1" id="KW-0472">Membrane</keyword>
<evidence type="ECO:0000313" key="3">
    <source>
        <dbReference type="Proteomes" id="UP000257109"/>
    </source>
</evidence>
<feature type="non-terminal residue" evidence="2">
    <location>
        <position position="1"/>
    </location>
</feature>
<sequence>MAREMSFVQSWDEVAPTLLIARSKSRRLSNSFKLDPIIEDESQGSKLLYKGVASFHLLFSGKGVSVLVNIVFIVIGLVYPFFTS</sequence>
<reference evidence="2" key="1">
    <citation type="submission" date="2018-05" db="EMBL/GenBank/DDBJ databases">
        <title>Draft genome of Mucuna pruriens seed.</title>
        <authorList>
            <person name="Nnadi N.E."/>
            <person name="Vos R."/>
            <person name="Hasami M.H."/>
            <person name="Devisetty U.K."/>
            <person name="Aguiy J.C."/>
        </authorList>
    </citation>
    <scope>NUCLEOTIDE SEQUENCE [LARGE SCALE GENOMIC DNA]</scope>
    <source>
        <strain evidence="2">JCA_2017</strain>
    </source>
</reference>
<feature type="transmembrane region" description="Helical" evidence="1">
    <location>
        <begin position="64"/>
        <end position="82"/>
    </location>
</feature>
<dbReference type="Proteomes" id="UP000257109">
    <property type="component" value="Unassembled WGS sequence"/>
</dbReference>
<dbReference type="EMBL" id="QJKJ01010077">
    <property type="protein sequence ID" value="RDX74733.1"/>
    <property type="molecule type" value="Genomic_DNA"/>
</dbReference>
<organism evidence="2 3">
    <name type="scientific">Mucuna pruriens</name>
    <name type="common">Velvet bean</name>
    <name type="synonym">Dolichos pruriens</name>
    <dbReference type="NCBI Taxonomy" id="157652"/>
    <lineage>
        <taxon>Eukaryota</taxon>
        <taxon>Viridiplantae</taxon>
        <taxon>Streptophyta</taxon>
        <taxon>Embryophyta</taxon>
        <taxon>Tracheophyta</taxon>
        <taxon>Spermatophyta</taxon>
        <taxon>Magnoliopsida</taxon>
        <taxon>eudicotyledons</taxon>
        <taxon>Gunneridae</taxon>
        <taxon>Pentapetalae</taxon>
        <taxon>rosids</taxon>
        <taxon>fabids</taxon>
        <taxon>Fabales</taxon>
        <taxon>Fabaceae</taxon>
        <taxon>Papilionoideae</taxon>
        <taxon>50 kb inversion clade</taxon>
        <taxon>NPAAA clade</taxon>
        <taxon>indigoferoid/millettioid clade</taxon>
        <taxon>Phaseoleae</taxon>
        <taxon>Mucuna</taxon>
    </lineage>
</organism>
<keyword evidence="1" id="KW-0812">Transmembrane</keyword>
<protein>
    <submittedName>
        <fullName evidence="2">Uncharacterized protein</fullName>
    </submittedName>
</protein>
<keyword evidence="3" id="KW-1185">Reference proteome</keyword>